<dbReference type="InterPro" id="IPR013654">
    <property type="entry name" value="PAS_2"/>
</dbReference>
<dbReference type="InterPro" id="IPR005467">
    <property type="entry name" value="His_kinase_dom"/>
</dbReference>
<dbReference type="GO" id="GO:0006355">
    <property type="term" value="P:regulation of DNA-templated transcription"/>
    <property type="evidence" value="ECO:0007669"/>
    <property type="project" value="InterPro"/>
</dbReference>
<dbReference type="SUPFAM" id="SSF55781">
    <property type="entry name" value="GAF domain-like"/>
    <property type="match status" value="2"/>
</dbReference>
<keyword evidence="8" id="KW-0808">Transferase</keyword>
<keyword evidence="7" id="KW-0716">Sensory transduction</keyword>
<evidence type="ECO:0000313" key="14">
    <source>
        <dbReference type="EMBL" id="RXN85205.1"/>
    </source>
</evidence>
<comment type="catalytic activity">
    <reaction evidence="1">
        <text>ATP + protein L-histidine = ADP + protein N-phospho-L-histidine.</text>
        <dbReference type="EC" id="2.7.13.3"/>
    </reaction>
</comment>
<keyword evidence="11" id="KW-0675">Receptor</keyword>
<dbReference type="RefSeq" id="WP_129152645.1">
    <property type="nucleotide sequence ID" value="NZ_JBHSDO010000005.1"/>
</dbReference>
<comment type="subcellular location">
    <subcellularLocation>
        <location evidence="2">Cell inner membrane</location>
        <topology evidence="2">Multi-pass membrane protein</topology>
    </subcellularLocation>
</comment>
<evidence type="ECO:0000256" key="10">
    <source>
        <dbReference type="ARBA" id="ARBA00022991"/>
    </source>
</evidence>
<comment type="caution">
    <text evidence="14">The sequence shown here is derived from an EMBL/GenBank/DDBJ whole genome shotgun (WGS) entry which is preliminary data.</text>
</comment>
<dbReference type="CDD" id="cd00082">
    <property type="entry name" value="HisKA"/>
    <property type="match status" value="1"/>
</dbReference>
<reference evidence="14 15" key="1">
    <citation type="journal article" date="2017" name="Int. J. Syst. Evol. Microbiol.">
        <title>Achromobacter aloeverae sp. nov., isolated from the root of Aloe vera (L.) Burm.f.</title>
        <authorList>
            <person name="Kuncharoen N."/>
            <person name="Muramatsu Y."/>
            <person name="Shibata C."/>
            <person name="Kamakura Y."/>
            <person name="Nakagawa Y."/>
            <person name="Tanasupawat S."/>
        </authorList>
    </citation>
    <scope>NUCLEOTIDE SEQUENCE [LARGE SCALE GENOMIC DNA]</scope>
    <source>
        <strain evidence="14 15">AVA-1</strain>
    </source>
</reference>
<evidence type="ECO:0000256" key="7">
    <source>
        <dbReference type="ARBA" id="ARBA00022606"/>
    </source>
</evidence>
<gene>
    <name evidence="14" type="ORF">C7R54_22145</name>
</gene>
<dbReference type="InterPro" id="IPR003018">
    <property type="entry name" value="GAF"/>
</dbReference>
<evidence type="ECO:0000256" key="11">
    <source>
        <dbReference type="ARBA" id="ARBA00023170"/>
    </source>
</evidence>
<evidence type="ECO:0000256" key="3">
    <source>
        <dbReference type="ARBA" id="ARBA00006402"/>
    </source>
</evidence>
<evidence type="ECO:0000256" key="1">
    <source>
        <dbReference type="ARBA" id="ARBA00000085"/>
    </source>
</evidence>
<evidence type="ECO:0000259" key="12">
    <source>
        <dbReference type="PROSITE" id="PS50046"/>
    </source>
</evidence>
<keyword evidence="15" id="KW-1185">Reference proteome</keyword>
<dbReference type="GO" id="GO:0005886">
    <property type="term" value="C:plasma membrane"/>
    <property type="evidence" value="ECO:0007669"/>
    <property type="project" value="UniProtKB-SubCell"/>
</dbReference>
<evidence type="ECO:0000256" key="8">
    <source>
        <dbReference type="ARBA" id="ARBA00022679"/>
    </source>
</evidence>
<evidence type="ECO:0000256" key="6">
    <source>
        <dbReference type="ARBA" id="ARBA00022553"/>
    </source>
</evidence>
<dbReference type="GO" id="GO:0000156">
    <property type="term" value="F:phosphorelay response regulator activity"/>
    <property type="evidence" value="ECO:0007669"/>
    <property type="project" value="TreeGrafter"/>
</dbReference>
<dbReference type="SMART" id="SM00387">
    <property type="entry name" value="HATPase_c"/>
    <property type="match status" value="1"/>
</dbReference>
<dbReference type="Gene3D" id="3.30.450.20">
    <property type="entry name" value="PAS domain"/>
    <property type="match status" value="1"/>
</dbReference>
<dbReference type="SUPFAM" id="SSF47384">
    <property type="entry name" value="Homodimeric domain of signal transducing histidine kinase"/>
    <property type="match status" value="1"/>
</dbReference>
<dbReference type="PANTHER" id="PTHR42878:SF15">
    <property type="entry name" value="BACTERIOPHYTOCHROME"/>
    <property type="match status" value="1"/>
</dbReference>
<keyword evidence="5" id="KW-0600">Photoreceptor protein</keyword>
<dbReference type="Pfam" id="PF01590">
    <property type="entry name" value="GAF"/>
    <property type="match status" value="1"/>
</dbReference>
<dbReference type="GO" id="GO:0000155">
    <property type="term" value="F:phosphorelay sensor kinase activity"/>
    <property type="evidence" value="ECO:0007669"/>
    <property type="project" value="InterPro"/>
</dbReference>
<dbReference type="Pfam" id="PF00512">
    <property type="entry name" value="HisKA"/>
    <property type="match status" value="1"/>
</dbReference>
<dbReference type="InterPro" id="IPR003594">
    <property type="entry name" value="HATPase_dom"/>
</dbReference>
<dbReference type="GO" id="GO:0009584">
    <property type="term" value="P:detection of visible light"/>
    <property type="evidence" value="ECO:0007669"/>
    <property type="project" value="InterPro"/>
</dbReference>
<dbReference type="Gene3D" id="1.10.287.130">
    <property type="match status" value="1"/>
</dbReference>
<evidence type="ECO:0000256" key="2">
    <source>
        <dbReference type="ARBA" id="ARBA00004429"/>
    </source>
</evidence>
<dbReference type="PROSITE" id="PS50046">
    <property type="entry name" value="PHYTOCHROME_2"/>
    <property type="match status" value="1"/>
</dbReference>
<dbReference type="InterPro" id="IPR016132">
    <property type="entry name" value="Phyto_chromo_attachment"/>
</dbReference>
<dbReference type="EC" id="2.7.13.3" evidence="4"/>
<dbReference type="OrthoDB" id="9808408at2"/>
<dbReference type="Pfam" id="PF08446">
    <property type="entry name" value="PAS_2"/>
    <property type="match status" value="1"/>
</dbReference>
<dbReference type="Gene3D" id="3.30.450.40">
    <property type="match status" value="1"/>
</dbReference>
<dbReference type="FunFam" id="3.30.565.10:FF:000006">
    <property type="entry name" value="Sensor histidine kinase WalK"/>
    <property type="match status" value="1"/>
</dbReference>
<dbReference type="GO" id="GO:0009881">
    <property type="term" value="F:photoreceptor activity"/>
    <property type="evidence" value="ECO:0007669"/>
    <property type="project" value="UniProtKB-KW"/>
</dbReference>
<keyword evidence="6" id="KW-0597">Phosphoprotein</keyword>
<dbReference type="SUPFAM" id="SSF55785">
    <property type="entry name" value="PYP-like sensor domain (PAS domain)"/>
    <property type="match status" value="1"/>
</dbReference>
<dbReference type="PRINTS" id="PR01033">
    <property type="entry name" value="PHYTOCHROME"/>
</dbReference>
<dbReference type="SMART" id="SM00065">
    <property type="entry name" value="GAF"/>
    <property type="match status" value="1"/>
</dbReference>
<dbReference type="Gene3D" id="3.30.565.10">
    <property type="entry name" value="Histidine kinase-like ATPase, C-terminal domain"/>
    <property type="match status" value="1"/>
</dbReference>
<dbReference type="SMART" id="SM00388">
    <property type="entry name" value="HisKA"/>
    <property type="match status" value="1"/>
</dbReference>
<evidence type="ECO:0000256" key="4">
    <source>
        <dbReference type="ARBA" id="ARBA00012438"/>
    </source>
</evidence>
<dbReference type="SUPFAM" id="SSF55874">
    <property type="entry name" value="ATPase domain of HSP90 chaperone/DNA topoisomerase II/histidine kinase"/>
    <property type="match status" value="1"/>
</dbReference>
<dbReference type="PANTHER" id="PTHR42878">
    <property type="entry name" value="TWO-COMPONENT HISTIDINE KINASE"/>
    <property type="match status" value="1"/>
</dbReference>
<dbReference type="InterPro" id="IPR036097">
    <property type="entry name" value="HisK_dim/P_sf"/>
</dbReference>
<dbReference type="InterPro" id="IPR029016">
    <property type="entry name" value="GAF-like_dom_sf"/>
</dbReference>
<organism evidence="14 15">
    <name type="scientific">Achromobacter aloeverae</name>
    <dbReference type="NCBI Taxonomy" id="1750518"/>
    <lineage>
        <taxon>Bacteria</taxon>
        <taxon>Pseudomonadati</taxon>
        <taxon>Pseudomonadota</taxon>
        <taxon>Betaproteobacteria</taxon>
        <taxon>Burkholderiales</taxon>
        <taxon>Alcaligenaceae</taxon>
        <taxon>Achromobacter</taxon>
    </lineage>
</organism>
<dbReference type="Gene3D" id="3.30.450.270">
    <property type="match status" value="1"/>
</dbReference>
<dbReference type="Proteomes" id="UP000290849">
    <property type="component" value="Unassembled WGS sequence"/>
</dbReference>
<dbReference type="InterPro" id="IPR035965">
    <property type="entry name" value="PAS-like_dom_sf"/>
</dbReference>
<dbReference type="PROSITE" id="PS50109">
    <property type="entry name" value="HIS_KIN"/>
    <property type="match status" value="1"/>
</dbReference>
<protein>
    <recommendedName>
        <fullName evidence="4">histidine kinase</fullName>
        <ecNumber evidence="4">2.7.13.3</ecNumber>
    </recommendedName>
</protein>
<evidence type="ECO:0000259" key="13">
    <source>
        <dbReference type="PROSITE" id="PS50109"/>
    </source>
</evidence>
<evidence type="ECO:0000313" key="15">
    <source>
        <dbReference type="Proteomes" id="UP000290849"/>
    </source>
</evidence>
<feature type="domain" description="Phytochrome chromophore attachment site" evidence="12">
    <location>
        <begin position="140"/>
        <end position="297"/>
    </location>
</feature>
<keyword evidence="10" id="KW-0157">Chromophore</keyword>
<dbReference type="EMBL" id="PYAL01000007">
    <property type="protein sequence ID" value="RXN85205.1"/>
    <property type="molecule type" value="Genomic_DNA"/>
</dbReference>
<dbReference type="InterPro" id="IPR003661">
    <property type="entry name" value="HisK_dim/P_dom"/>
</dbReference>
<comment type="similarity">
    <text evidence="3">In the N-terminal section; belongs to the phytochrome family.</text>
</comment>
<dbReference type="InterPro" id="IPR050351">
    <property type="entry name" value="BphY/WalK/GraS-like"/>
</dbReference>
<dbReference type="InterPro" id="IPR043150">
    <property type="entry name" value="Phytochrome_PHY_sf"/>
</dbReference>
<feature type="domain" description="Histidine kinase" evidence="13">
    <location>
        <begin position="524"/>
        <end position="750"/>
    </location>
</feature>
<sequence length="757" mass="82846">MTTDPPACDQEPIRVPGHIQPQGFLLTIDRKSTEVLRASANAGSCTGVDAGDLLGRPLDATGLLPAVLLTDILAHEPQPRLSRTHGIAAFTTGHYLVTSHVSGDERVIECEFIDPAFKGSLDLLYPDMRAAIESLQQDPTPAALFQNTARIVRELTGFDRALVYAFDAQYNGVVVGEDRNDRLPSYFDLRFPASDIPAQARELYRLNRLRLIADAAYAPVPILDREGPGLPPLDLSYAVLRSVSPVHVEYMRNMGTASSFSVSIVVEGRLWGLISAHHAQPRSVPHHVRAACDFLAQIMAMQIEAHTRSSHAAERVERQAVQARLLASMAREEHFVQGLVRHPEDFLSLVDAHGAAVVLNDACHTVGAAPDEAGVAALVAWLAEAHGDRDIYSTDSLAEAYPGMAELAGGEGAVAGLLAVQISQVHRSYVLWFRPEVVRTVRWGGDPRQAKTVSAGRLHPRLSFESWQETVRHRSAPWTEPQLDTAALLRNAIIGIVMRKAEELADLTDELRRSNRELEAFSYSVSHDLRAPFRHIVGYAELLKDELQPKEDAAAAREGAAGAGGRSLRYIDTIIESAHTAGKLVDGLLSFSQAGRVSLAREDVDVDRMVALCRHLLQPELRGRRVEFDVGHLGHVQADPTMLRQVFQNFLSNAIKYTKGREVAKISVSATRTRAATVFKVEDNGVGFDMAYVGKLFGVFQRLHRMEDFEGTGIGLANVRRIAERHGGSAWAEGAVDQGASFFFSIPNRETAENVGA</sequence>
<accession>A0A4Q1HEW7</accession>
<dbReference type="GO" id="GO:0007234">
    <property type="term" value="P:osmosensory signaling via phosphorelay pathway"/>
    <property type="evidence" value="ECO:0007669"/>
    <property type="project" value="TreeGrafter"/>
</dbReference>
<dbReference type="InterPro" id="IPR036890">
    <property type="entry name" value="HATPase_C_sf"/>
</dbReference>
<evidence type="ECO:0000256" key="5">
    <source>
        <dbReference type="ARBA" id="ARBA00022543"/>
    </source>
</evidence>
<evidence type="ECO:0000256" key="9">
    <source>
        <dbReference type="ARBA" id="ARBA00022777"/>
    </source>
</evidence>
<dbReference type="InterPro" id="IPR013515">
    <property type="entry name" value="Phytochrome_cen-reg"/>
</dbReference>
<name>A0A4Q1HEW7_9BURK</name>
<keyword evidence="9" id="KW-0418">Kinase</keyword>
<dbReference type="GO" id="GO:0030295">
    <property type="term" value="F:protein kinase activator activity"/>
    <property type="evidence" value="ECO:0007669"/>
    <property type="project" value="TreeGrafter"/>
</dbReference>
<dbReference type="InterPro" id="IPR001294">
    <property type="entry name" value="Phytochrome"/>
</dbReference>
<dbReference type="Pfam" id="PF02518">
    <property type="entry name" value="HATPase_c"/>
    <property type="match status" value="1"/>
</dbReference>
<dbReference type="AlphaFoldDB" id="A0A4Q1HEW7"/>
<dbReference type="Pfam" id="PF00360">
    <property type="entry name" value="PHY"/>
    <property type="match status" value="1"/>
</dbReference>
<proteinExistence type="inferred from homology"/>